<keyword evidence="2" id="KW-1185">Reference proteome</keyword>
<proteinExistence type="predicted"/>
<evidence type="ECO:0000313" key="2">
    <source>
        <dbReference type="Proteomes" id="UP000830768"/>
    </source>
</evidence>
<dbReference type="Proteomes" id="UP000830768">
    <property type="component" value="Chromosome 3"/>
</dbReference>
<reference evidence="1" key="1">
    <citation type="submission" date="2021-11" db="EMBL/GenBank/DDBJ databases">
        <title>Fusarium solani-melongenae Genome sequencing and assembly.</title>
        <authorList>
            <person name="Xie S."/>
            <person name="Huang L."/>
            <person name="Zhang X."/>
        </authorList>
    </citation>
    <scope>NUCLEOTIDE SEQUENCE</scope>
    <source>
        <strain evidence="1">CRI 24-3</strain>
    </source>
</reference>
<name>A0ACD3YWK1_FUSSC</name>
<organism evidence="1 2">
    <name type="scientific">Fusarium solani subsp. cucurbitae</name>
    <name type="common">Neocosmosporum cucurbitae</name>
    <dbReference type="NCBI Taxonomy" id="2747967"/>
    <lineage>
        <taxon>Eukaryota</taxon>
        <taxon>Fungi</taxon>
        <taxon>Dikarya</taxon>
        <taxon>Ascomycota</taxon>
        <taxon>Pezizomycotina</taxon>
        <taxon>Sordariomycetes</taxon>
        <taxon>Hypocreomycetidae</taxon>
        <taxon>Hypocreales</taxon>
        <taxon>Nectriaceae</taxon>
        <taxon>Fusarium</taxon>
        <taxon>Fusarium solani species complex</taxon>
    </lineage>
</organism>
<sequence length="410" mass="46646">MVYEHSICNFAATGAVVSGKGLYSSVEWRAQDGNVNKFDIECSWNPIEVSSSQSHCLIRGPGPFNLWKPVDQSEINKRGWVLQERLLSPRTVHFAAEALYWECRESYSMAFVSSHGLYDLELYAMSKFHNQKAWVERTRQAISRFMAGRGSLSEAYGIWDEIRRAYTSSALTYPSDKLVALSSVAAMLERFLSDKYLASIWGRTAVYDLLWHVREPRRRSSHGAPSWSWASMNDGPILWSDRILPRYPHDAHQLATVIRAETTAHNPHNPTGRVSSGRIELQCFALVFDAAVGGFSEEFLREIHENEGSGFAPAGLPPIDTVIDEGVNQVTDEQLFCLLLVLENRMVADHRFMLHGLIVAQQTDHFYRRIGYFRCWWESECVSDLYWYLDRVGPASGNSRANFYGLVTLI</sequence>
<dbReference type="EMBL" id="CP090032">
    <property type="protein sequence ID" value="UPK92238.1"/>
    <property type="molecule type" value="Genomic_DNA"/>
</dbReference>
<protein>
    <submittedName>
        <fullName evidence="1">Uncharacterized protein</fullName>
    </submittedName>
</protein>
<gene>
    <name evidence="1" type="ORF">LCI18_003173</name>
</gene>
<evidence type="ECO:0000313" key="1">
    <source>
        <dbReference type="EMBL" id="UPK92238.1"/>
    </source>
</evidence>
<accession>A0ACD3YWK1</accession>